<sequence length="287" mass="31268">MSSSVRFSGYTELQDSIAAHFPGLTPQEQLLAKVIMERPTDVAFSSMRKLAASANVSPYCAIRLFKKLGFASFDEIRQLATAALVENPVVALEKAQASPQVGPGSMLATQVDMVVRAIKNPTVAELDAVAAILARAKVNYIAGFRTSQALAQHFHYCGQHAHKNLLIITGESSYAIDQLAGIGSSDVLFVLSFKPYAQLSIRLAQYAKGRGARILALTDNKLSPIYRLADDILFVAAEGTSYFNSLVGPTIVLERLLVRMHALNEGGAAARLKEYRSLHRYLDRANR</sequence>
<evidence type="ECO:0000256" key="1">
    <source>
        <dbReference type="ARBA" id="ARBA00023015"/>
    </source>
</evidence>
<dbReference type="GO" id="GO:0003700">
    <property type="term" value="F:DNA-binding transcription factor activity"/>
    <property type="evidence" value="ECO:0007669"/>
    <property type="project" value="InterPro"/>
</dbReference>
<dbReference type="PANTHER" id="PTHR30514">
    <property type="entry name" value="GLUCOKINASE"/>
    <property type="match status" value="1"/>
</dbReference>
<dbReference type="EMBL" id="LDQA01000027">
    <property type="protein sequence ID" value="KTR05248.1"/>
    <property type="molecule type" value="Genomic_DNA"/>
</dbReference>
<gene>
    <name evidence="6" type="ORF">NS226_05500</name>
    <name evidence="7" type="ORF">NS365_12290</name>
</gene>
<dbReference type="Gene3D" id="1.10.10.10">
    <property type="entry name" value="Winged helix-like DNA-binding domain superfamily/Winged helix DNA-binding domain"/>
    <property type="match status" value="1"/>
</dbReference>
<proteinExistence type="predicted"/>
<dbReference type="Gene3D" id="3.40.50.10490">
    <property type="entry name" value="Glucose-6-phosphate isomerase like protein, domain 1"/>
    <property type="match status" value="1"/>
</dbReference>
<dbReference type="InterPro" id="IPR035472">
    <property type="entry name" value="RpiR-like_SIS"/>
</dbReference>
<keyword evidence="9" id="KW-1185">Reference proteome</keyword>
<keyword evidence="3" id="KW-0804">Transcription</keyword>
<reference evidence="8 9" key="1">
    <citation type="journal article" date="2016" name="Front. Microbiol.">
        <title>Genomic Resource of Rice Seed Associated Bacteria.</title>
        <authorList>
            <person name="Midha S."/>
            <person name="Bansal K."/>
            <person name="Sharma S."/>
            <person name="Kumar N."/>
            <person name="Patil P.P."/>
            <person name="Chaudhry V."/>
            <person name="Patil P.B."/>
        </authorList>
    </citation>
    <scope>NUCLEOTIDE SEQUENCE [LARGE SCALE GENOMIC DNA]</scope>
    <source>
        <strain evidence="6 8">NS226</strain>
        <strain evidence="7 9">NS365</strain>
    </source>
</reference>
<dbReference type="PROSITE" id="PS51464">
    <property type="entry name" value="SIS"/>
    <property type="match status" value="1"/>
</dbReference>
<dbReference type="RefSeq" id="WP_058600585.1">
    <property type="nucleotide sequence ID" value="NZ_LDPZ01000012.1"/>
</dbReference>
<evidence type="ECO:0000313" key="8">
    <source>
        <dbReference type="Proteomes" id="UP000078272"/>
    </source>
</evidence>
<feature type="domain" description="SIS" evidence="5">
    <location>
        <begin position="129"/>
        <end position="273"/>
    </location>
</feature>
<evidence type="ECO:0000256" key="2">
    <source>
        <dbReference type="ARBA" id="ARBA00023125"/>
    </source>
</evidence>
<evidence type="ECO:0000259" key="4">
    <source>
        <dbReference type="PROSITE" id="PS51071"/>
    </source>
</evidence>
<evidence type="ECO:0000259" key="5">
    <source>
        <dbReference type="PROSITE" id="PS51464"/>
    </source>
</evidence>
<dbReference type="InterPro" id="IPR001347">
    <property type="entry name" value="SIS_dom"/>
</dbReference>
<dbReference type="SUPFAM" id="SSF46689">
    <property type="entry name" value="Homeodomain-like"/>
    <property type="match status" value="1"/>
</dbReference>
<dbReference type="Proteomes" id="UP000078272">
    <property type="component" value="Unassembled WGS sequence"/>
</dbReference>
<dbReference type="Pfam" id="PF01380">
    <property type="entry name" value="SIS"/>
    <property type="match status" value="1"/>
</dbReference>
<dbReference type="GO" id="GO:0097367">
    <property type="term" value="F:carbohydrate derivative binding"/>
    <property type="evidence" value="ECO:0007669"/>
    <property type="project" value="InterPro"/>
</dbReference>
<dbReference type="EMBL" id="LDPZ01000012">
    <property type="protein sequence ID" value="KTQ96979.1"/>
    <property type="molecule type" value="Genomic_DNA"/>
</dbReference>
<dbReference type="InterPro" id="IPR047640">
    <property type="entry name" value="RpiR-like"/>
</dbReference>
<evidence type="ECO:0000256" key="3">
    <source>
        <dbReference type="ARBA" id="ARBA00023163"/>
    </source>
</evidence>
<dbReference type="STRING" id="401562.NS365_12290"/>
<evidence type="ECO:0008006" key="10">
    <source>
        <dbReference type="Google" id="ProtNLM"/>
    </source>
</evidence>
<dbReference type="InterPro" id="IPR009057">
    <property type="entry name" value="Homeodomain-like_sf"/>
</dbReference>
<evidence type="ECO:0000313" key="9">
    <source>
        <dbReference type="Proteomes" id="UP000078529"/>
    </source>
</evidence>
<dbReference type="AlphaFoldDB" id="A0A175RCY2"/>
<comment type="caution">
    <text evidence="6">The sequence shown here is derived from an EMBL/GenBank/DDBJ whole genome shotgun (WGS) entry which is preliminary data.</text>
</comment>
<dbReference type="SUPFAM" id="SSF53697">
    <property type="entry name" value="SIS domain"/>
    <property type="match status" value="1"/>
</dbReference>
<dbReference type="InterPro" id="IPR046348">
    <property type="entry name" value="SIS_dom_sf"/>
</dbReference>
<dbReference type="OrthoDB" id="9814676at2"/>
<evidence type="ECO:0000313" key="6">
    <source>
        <dbReference type="EMBL" id="KTQ96979.1"/>
    </source>
</evidence>
<dbReference type="PANTHER" id="PTHR30514:SF18">
    <property type="entry name" value="RPIR-FAMILY TRANSCRIPTIONAL REGULATOR"/>
    <property type="match status" value="1"/>
</dbReference>
<name>A0A175RCY2_9HYPH</name>
<dbReference type="InterPro" id="IPR036388">
    <property type="entry name" value="WH-like_DNA-bd_sf"/>
</dbReference>
<dbReference type="GO" id="GO:0003677">
    <property type="term" value="F:DNA binding"/>
    <property type="evidence" value="ECO:0007669"/>
    <property type="project" value="UniProtKB-KW"/>
</dbReference>
<keyword evidence="2" id="KW-0238">DNA-binding</keyword>
<feature type="domain" description="HTH rpiR-type" evidence="4">
    <location>
        <begin position="11"/>
        <end position="87"/>
    </location>
</feature>
<evidence type="ECO:0000313" key="7">
    <source>
        <dbReference type="EMBL" id="KTR05248.1"/>
    </source>
</evidence>
<organism evidence="6 8">
    <name type="scientific">Aureimonas ureilytica</name>
    <dbReference type="NCBI Taxonomy" id="401562"/>
    <lineage>
        <taxon>Bacteria</taxon>
        <taxon>Pseudomonadati</taxon>
        <taxon>Pseudomonadota</taxon>
        <taxon>Alphaproteobacteria</taxon>
        <taxon>Hyphomicrobiales</taxon>
        <taxon>Aurantimonadaceae</taxon>
        <taxon>Aureimonas</taxon>
    </lineage>
</organism>
<protein>
    <recommendedName>
        <fullName evidence="10">RpiR family transcriptional regulator</fullName>
    </recommendedName>
</protein>
<dbReference type="PROSITE" id="PS51071">
    <property type="entry name" value="HTH_RPIR"/>
    <property type="match status" value="1"/>
</dbReference>
<dbReference type="Proteomes" id="UP000078529">
    <property type="component" value="Unassembled WGS sequence"/>
</dbReference>
<accession>A0A175RCY2</accession>
<dbReference type="PATRIC" id="fig|401562.3.peg.363"/>
<keyword evidence="1" id="KW-0805">Transcription regulation</keyword>
<dbReference type="Pfam" id="PF01418">
    <property type="entry name" value="HTH_6"/>
    <property type="match status" value="1"/>
</dbReference>
<dbReference type="GO" id="GO:1901135">
    <property type="term" value="P:carbohydrate derivative metabolic process"/>
    <property type="evidence" value="ECO:0007669"/>
    <property type="project" value="InterPro"/>
</dbReference>
<dbReference type="CDD" id="cd05013">
    <property type="entry name" value="SIS_RpiR"/>
    <property type="match status" value="1"/>
</dbReference>
<dbReference type="InterPro" id="IPR000281">
    <property type="entry name" value="HTH_RpiR"/>
</dbReference>